<dbReference type="GO" id="GO:0003700">
    <property type="term" value="F:DNA-binding transcription factor activity"/>
    <property type="evidence" value="ECO:0007669"/>
    <property type="project" value="InterPro"/>
</dbReference>
<name>C9ABU7_ENTCA</name>
<dbReference type="KEGG" id="ecas:ECBG_02625"/>
<keyword evidence="1" id="KW-0678">Repressor</keyword>
<dbReference type="InterPro" id="IPR036388">
    <property type="entry name" value="WH-like_DNA-bd_sf"/>
</dbReference>
<dbReference type="AlphaFoldDB" id="C9ABU7"/>
<proteinExistence type="predicted"/>
<gene>
    <name evidence="6" type="ORF">ECBG_02625</name>
</gene>
<dbReference type="GO" id="GO:0000976">
    <property type="term" value="F:transcription cis-regulatory region binding"/>
    <property type="evidence" value="ECO:0007669"/>
    <property type="project" value="TreeGrafter"/>
</dbReference>
<evidence type="ECO:0000313" key="7">
    <source>
        <dbReference type="Proteomes" id="UP000012675"/>
    </source>
</evidence>
<keyword evidence="2" id="KW-0805">Transcription regulation</keyword>
<dbReference type="PRINTS" id="PR00035">
    <property type="entry name" value="HTHGNTR"/>
</dbReference>
<dbReference type="CDD" id="cd07377">
    <property type="entry name" value="WHTH_GntR"/>
    <property type="match status" value="1"/>
</dbReference>
<dbReference type="SUPFAM" id="SSF53822">
    <property type="entry name" value="Periplasmic binding protein-like I"/>
    <property type="match status" value="1"/>
</dbReference>
<dbReference type="Gene3D" id="1.10.10.10">
    <property type="entry name" value="Winged helix-like DNA-binding domain superfamily/Winged helix DNA-binding domain"/>
    <property type="match status" value="1"/>
</dbReference>
<protein>
    <recommendedName>
        <fullName evidence="5">HTH gntR-type domain-containing protein</fullName>
    </recommendedName>
</protein>
<dbReference type="InterPro" id="IPR028082">
    <property type="entry name" value="Peripla_BP_I"/>
</dbReference>
<dbReference type="PANTHER" id="PTHR30146:SF95">
    <property type="entry name" value="RIBOSE OPERON REPRESSOR"/>
    <property type="match status" value="1"/>
</dbReference>
<evidence type="ECO:0000313" key="6">
    <source>
        <dbReference type="EMBL" id="EEV40356.2"/>
    </source>
</evidence>
<organism evidence="6 7">
    <name type="scientific">Enterococcus casseliflavus EC20</name>
    <dbReference type="NCBI Taxonomy" id="565655"/>
    <lineage>
        <taxon>Bacteria</taxon>
        <taxon>Bacillati</taxon>
        <taxon>Bacillota</taxon>
        <taxon>Bacilli</taxon>
        <taxon>Lactobacillales</taxon>
        <taxon>Enterococcaceae</taxon>
        <taxon>Enterococcus</taxon>
    </lineage>
</organism>
<accession>C9ABU7</accession>
<evidence type="ECO:0000256" key="1">
    <source>
        <dbReference type="ARBA" id="ARBA00022491"/>
    </source>
</evidence>
<dbReference type="Pfam" id="PF00532">
    <property type="entry name" value="Peripla_BP_1"/>
    <property type="match status" value="1"/>
</dbReference>
<evidence type="ECO:0000259" key="5">
    <source>
        <dbReference type="PROSITE" id="PS50949"/>
    </source>
</evidence>
<dbReference type="CDD" id="cd06267">
    <property type="entry name" value="PBP1_LacI_sugar_binding-like"/>
    <property type="match status" value="1"/>
</dbReference>
<dbReference type="InterPro" id="IPR036390">
    <property type="entry name" value="WH_DNA-bd_sf"/>
</dbReference>
<dbReference type="HOGENOM" id="CLU_037628_15_0_9"/>
<dbReference type="SMART" id="SM00345">
    <property type="entry name" value="HTH_GNTR"/>
    <property type="match status" value="1"/>
</dbReference>
<dbReference type="GeneID" id="15143143"/>
<dbReference type="Gene3D" id="3.40.50.2300">
    <property type="match status" value="2"/>
</dbReference>
<reference evidence="6 7" key="2">
    <citation type="submission" date="2013-03" db="EMBL/GenBank/DDBJ databases">
        <title>The Genome Sequence of Enterococcus casseliflavus EC20 (899205).</title>
        <authorList>
            <consortium name="The Broad Institute Genomics Platform"/>
            <consortium name="The Broad Institute Genome Sequencing Center for Infectious Disease"/>
            <person name="Russ C."/>
            <person name="Feldgarden M."/>
            <person name="Gilmore M."/>
            <person name="Manson J."/>
            <person name="Palmer K."/>
            <person name="Carniol K."/>
            <person name="Walker B."/>
            <person name="Young S.K."/>
            <person name="Zeng Q."/>
            <person name="Gargeya S."/>
            <person name="Fitzgerald M."/>
            <person name="Haas B."/>
            <person name="Abouelleil A."/>
            <person name="Allen A.W."/>
            <person name="Alvarado L."/>
            <person name="Arachchi H.M."/>
            <person name="Berlin A.M."/>
            <person name="Chapman S.B."/>
            <person name="Gainer-Dewar J."/>
            <person name="Goldberg J."/>
            <person name="Griggs A."/>
            <person name="Gujja S."/>
            <person name="Hansen M."/>
            <person name="Howarth C."/>
            <person name="Imamovic A."/>
            <person name="Ireland A."/>
            <person name="Larimer J."/>
            <person name="McCowan C."/>
            <person name="Murphy C."/>
            <person name="Pearson M."/>
            <person name="Poon T.W."/>
            <person name="Priest M."/>
            <person name="Roberts A."/>
            <person name="Saif S."/>
            <person name="Shea T."/>
            <person name="Sisk P."/>
            <person name="Sykes S."/>
            <person name="Wortman J."/>
            <person name="Nusbaum C."/>
            <person name="Birren B."/>
        </authorList>
    </citation>
    <scope>NUCLEOTIDE SEQUENCE [LARGE SCALE GENOMIC DNA]</scope>
    <source>
        <strain evidence="6 7">EC20</strain>
    </source>
</reference>
<dbReference type="RefSeq" id="WP_015510279.1">
    <property type="nucleotide sequence ID" value="NC_020995.1"/>
</dbReference>
<reference evidence="6 7" key="1">
    <citation type="submission" date="2009-02" db="EMBL/GenBank/DDBJ databases">
        <authorList>
            <consortium name="The Broad Institute Genome Sequencing Platform"/>
            <person name="Feldgarden M."/>
            <person name="Young S.K."/>
            <person name="Kodira C.D."/>
            <person name="Zeng Q."/>
            <person name="Koehrsen M."/>
            <person name="Alvarado L."/>
            <person name="Berlin A."/>
            <person name="Borenstein D."/>
            <person name="Chen Z."/>
            <person name="Engels R."/>
            <person name="Freedman E."/>
            <person name="Gellesch M."/>
            <person name="Goldberg J."/>
            <person name="Griggs A."/>
            <person name="Gujja S."/>
            <person name="Heiman D."/>
            <person name="Hepburn T."/>
            <person name="Howarth C."/>
            <person name="Jen D."/>
            <person name="Larson L."/>
            <person name="Lewis B."/>
            <person name="Mehta T."/>
            <person name="Park D."/>
            <person name="Pearson M."/>
            <person name="Roberts A."/>
            <person name="Saif S."/>
            <person name="Shea T."/>
            <person name="Shenoy N."/>
            <person name="Sisk P."/>
            <person name="Stolte C."/>
            <person name="Sykes S."/>
            <person name="Walk T."/>
            <person name="White J."/>
            <person name="Yandava C."/>
            <person name="Gilmore M."/>
            <person name="Manson J."/>
            <person name="Palmer K."/>
            <person name="Carniol K."/>
            <person name="Lander E."/>
            <person name="Nusbaum C."/>
            <person name="Galagan J."/>
            <person name="Birren B."/>
        </authorList>
    </citation>
    <scope>NUCLEOTIDE SEQUENCE [LARGE SCALE GENOMIC DNA]</scope>
    <source>
        <strain evidence="6 7">EC20</strain>
    </source>
</reference>
<dbReference type="eggNOG" id="COG1609">
    <property type="taxonomic scope" value="Bacteria"/>
</dbReference>
<dbReference type="SUPFAM" id="SSF46785">
    <property type="entry name" value="Winged helix' DNA-binding domain"/>
    <property type="match status" value="1"/>
</dbReference>
<dbReference type="Pfam" id="PF00392">
    <property type="entry name" value="GntR"/>
    <property type="match status" value="1"/>
</dbReference>
<evidence type="ECO:0000256" key="4">
    <source>
        <dbReference type="ARBA" id="ARBA00023163"/>
    </source>
</evidence>
<keyword evidence="4" id="KW-0804">Transcription</keyword>
<sequence length="365" mass="40676">MSKPLYQVIYEELKQQIESGVVSLNETLPTEKELSTSYKVSTITVKKALDLLKEEGYILRKPRKGSVVINNKKTDISPKKLIVGLIITNFTDFFGAQILRSILKTNEEAIHFIVKISYGDPETENRLIQELVEMGIQGLVLLPTSSEYTSPKILELISKNFPIVVIDRLMANLPICSVQTDSFSAAKELTSYLFAKGHEKLGLITSDSSVSTIDERVNGFLAAHVDENRAVSQNQILSMIDSVVPNSSRSIEDDVKLIISFLEENTQITALFTTEYNIALLAKSAIEKIGKRVPQDYSVVCFDHPTVNIFDLNAFVFTHIKQNQTAIGQKAVEVLLQKIADPEAIEKINLGYRLIEGDSVVSKTH</sequence>
<dbReference type="InterPro" id="IPR000524">
    <property type="entry name" value="Tscrpt_reg_HTH_GntR"/>
</dbReference>
<dbReference type="InterPro" id="IPR001761">
    <property type="entry name" value="Peripla_BP/Lac1_sug-bd_dom"/>
</dbReference>
<keyword evidence="7" id="KW-1185">Reference proteome</keyword>
<evidence type="ECO:0000256" key="3">
    <source>
        <dbReference type="ARBA" id="ARBA00023125"/>
    </source>
</evidence>
<dbReference type="PROSITE" id="PS50949">
    <property type="entry name" value="HTH_GNTR"/>
    <property type="match status" value="1"/>
</dbReference>
<dbReference type="EMBL" id="CP004856">
    <property type="protein sequence ID" value="EEV40356.2"/>
    <property type="molecule type" value="Genomic_DNA"/>
</dbReference>
<feature type="domain" description="HTH gntR-type" evidence="5">
    <location>
        <begin position="3"/>
        <end position="71"/>
    </location>
</feature>
<keyword evidence="3" id="KW-0238">DNA-binding</keyword>
<evidence type="ECO:0000256" key="2">
    <source>
        <dbReference type="ARBA" id="ARBA00023015"/>
    </source>
</evidence>
<dbReference type="Proteomes" id="UP000012675">
    <property type="component" value="Chromosome"/>
</dbReference>
<dbReference type="PANTHER" id="PTHR30146">
    <property type="entry name" value="LACI-RELATED TRANSCRIPTIONAL REPRESSOR"/>
    <property type="match status" value="1"/>
</dbReference>